<feature type="signal peptide" evidence="2">
    <location>
        <begin position="1"/>
        <end position="30"/>
    </location>
</feature>
<reference evidence="4 5" key="1">
    <citation type="submission" date="2020-07" db="EMBL/GenBank/DDBJ databases">
        <title>Vallitalea guaymasensis genome.</title>
        <authorList>
            <person name="Postec A."/>
        </authorList>
    </citation>
    <scope>NUCLEOTIDE SEQUENCE [LARGE SCALE GENOMIC DNA]</scope>
    <source>
        <strain evidence="4 5">Ra1766G1</strain>
    </source>
</reference>
<dbReference type="RefSeq" id="WP_212693317.1">
    <property type="nucleotide sequence ID" value="NZ_CP058561.1"/>
</dbReference>
<evidence type="ECO:0000313" key="4">
    <source>
        <dbReference type="EMBL" id="QUH29198.1"/>
    </source>
</evidence>
<dbReference type="InterPro" id="IPR052196">
    <property type="entry name" value="Bact_Kbp"/>
</dbReference>
<dbReference type="Proteomes" id="UP000677305">
    <property type="component" value="Chromosome"/>
</dbReference>
<dbReference type="EMBL" id="CP058561">
    <property type="protein sequence ID" value="QUH29198.1"/>
    <property type="molecule type" value="Genomic_DNA"/>
</dbReference>
<feature type="chain" id="PRO_5035329763" evidence="2">
    <location>
        <begin position="31"/>
        <end position="683"/>
    </location>
</feature>
<name>A0A8J8SBW5_9FIRM</name>
<evidence type="ECO:0000259" key="3">
    <source>
        <dbReference type="PROSITE" id="PS51782"/>
    </source>
</evidence>
<dbReference type="Gene3D" id="3.10.350.10">
    <property type="entry name" value="LysM domain"/>
    <property type="match status" value="1"/>
</dbReference>
<dbReference type="InterPro" id="IPR036779">
    <property type="entry name" value="LysM_dom_sf"/>
</dbReference>
<proteinExistence type="predicted"/>
<protein>
    <submittedName>
        <fullName evidence="4">LysM peptidoglycan-binding domain-containing protein</fullName>
    </submittedName>
</protein>
<dbReference type="KEGG" id="vgu:HYG85_09770"/>
<gene>
    <name evidence="4" type="ORF">HYG85_09770</name>
</gene>
<dbReference type="PANTHER" id="PTHR34700:SF8">
    <property type="entry name" value="POTASSIUM BINDING PROTEIN KBP"/>
    <property type="match status" value="1"/>
</dbReference>
<dbReference type="PROSITE" id="PS51782">
    <property type="entry name" value="LYSM"/>
    <property type="match status" value="1"/>
</dbReference>
<feature type="region of interest" description="Disordered" evidence="1">
    <location>
        <begin position="526"/>
        <end position="559"/>
    </location>
</feature>
<dbReference type="CDD" id="cd00118">
    <property type="entry name" value="LysM"/>
    <property type="match status" value="1"/>
</dbReference>
<dbReference type="InterPro" id="IPR018392">
    <property type="entry name" value="LysM"/>
</dbReference>
<keyword evidence="5" id="KW-1185">Reference proteome</keyword>
<sequence length="683" mass="76062">MKKTKKVIKKSVSVMLLTTLLLSQSVSVHAGFWDKVKDTVKDTVEDVKDTVEDTVDDAKDWTENAIDDATDWTENAVDDATDWTENAIDDATDWTENAIDDATDWTENAIDDATDWTKNAIYDVSEFMDDVLKDNPELSELDLLPVLNMDVTTATNVLTSETGTFTYGDNVKEKKLPFEAEKNLKKALKDIGLTEYWSKFVITEVSETSGDINIGEYVANLLPYSFIYGDKVADAINDELKEYTLVDIDPYKDGIVPSDTVDGMNFTYTIKGDKANLQGNYMLVITGLKYGVRDDFTVTLKLGDKEIPTEKRALNKEEVAFVATINNTDANELKVIYKNEFEKPADIAFEIADGIQDGINSLVPFGDPISNSFRDKIKDSINDIVFYMEDTKKDKNGNTKTNKDGSEKKEVNEVSINDVLGDGDVGVIITDMIYKIPGLGSILKPILKISGGDDKLAEIIRDAIGQAEVKSFANLKDGKIYIKTFDTVEAMETEIQNSTSKSNVDLQDYKKEDTENVEVDEGIVDTLPQDNEADENTDADNTGSDKVEDADMETEQPVEEKVMPTSLVIKQYDTVGNISLRYYGDYSMKQAIYNANKDYFKKTGNKLNVGDTLVLPEPAKCLPPIEDEDTKVYVVKVGDTLAKIAKQFYKDASAFDKIVEANQDVIKDVNKIYEGQVLAIPVK</sequence>
<dbReference type="SUPFAM" id="SSF54106">
    <property type="entry name" value="LysM domain"/>
    <property type="match status" value="1"/>
</dbReference>
<dbReference type="Pfam" id="PF01476">
    <property type="entry name" value="LysM"/>
    <property type="match status" value="1"/>
</dbReference>
<dbReference type="SMART" id="SM00257">
    <property type="entry name" value="LysM"/>
    <property type="match status" value="2"/>
</dbReference>
<accession>A0A8J8SBW5</accession>
<organism evidence="4 5">
    <name type="scientific">Vallitalea guaymasensis</name>
    <dbReference type="NCBI Taxonomy" id="1185412"/>
    <lineage>
        <taxon>Bacteria</taxon>
        <taxon>Bacillati</taxon>
        <taxon>Bacillota</taxon>
        <taxon>Clostridia</taxon>
        <taxon>Lachnospirales</taxon>
        <taxon>Vallitaleaceae</taxon>
        <taxon>Vallitalea</taxon>
    </lineage>
</organism>
<keyword evidence="2" id="KW-0732">Signal</keyword>
<evidence type="ECO:0000256" key="2">
    <source>
        <dbReference type="SAM" id="SignalP"/>
    </source>
</evidence>
<dbReference type="PANTHER" id="PTHR34700">
    <property type="entry name" value="POTASSIUM BINDING PROTEIN KBP"/>
    <property type="match status" value="1"/>
</dbReference>
<evidence type="ECO:0000313" key="5">
    <source>
        <dbReference type="Proteomes" id="UP000677305"/>
    </source>
</evidence>
<dbReference type="Gene3D" id="1.20.120.20">
    <property type="entry name" value="Apolipoprotein"/>
    <property type="match status" value="1"/>
</dbReference>
<feature type="domain" description="LysM" evidence="3">
    <location>
        <begin position="631"/>
        <end position="680"/>
    </location>
</feature>
<dbReference type="AlphaFoldDB" id="A0A8J8SBW5"/>
<evidence type="ECO:0000256" key="1">
    <source>
        <dbReference type="SAM" id="MobiDB-lite"/>
    </source>
</evidence>